<proteinExistence type="predicted"/>
<feature type="region of interest" description="Disordered" evidence="1">
    <location>
        <begin position="513"/>
        <end position="547"/>
    </location>
</feature>
<keyword evidence="3" id="KW-0614">Plasmid</keyword>
<name>A0AAU8EXX6_9MICC</name>
<evidence type="ECO:0000256" key="1">
    <source>
        <dbReference type="SAM" id="MobiDB-lite"/>
    </source>
</evidence>
<dbReference type="RefSeq" id="WP_353713518.1">
    <property type="nucleotide sequence ID" value="NZ_CP159280.1"/>
</dbReference>
<feature type="domain" description="MobA/VirD2-like nuclease" evidence="2">
    <location>
        <begin position="94"/>
        <end position="192"/>
    </location>
</feature>
<evidence type="ECO:0000259" key="2">
    <source>
        <dbReference type="Pfam" id="PF03432"/>
    </source>
</evidence>
<accession>A0AAU8EXX6</accession>
<feature type="region of interest" description="Disordered" evidence="1">
    <location>
        <begin position="488"/>
        <end position="507"/>
    </location>
</feature>
<protein>
    <submittedName>
        <fullName evidence="3">Relaxase/mobilization nuclease domain-containing protein</fullName>
    </submittedName>
</protein>
<dbReference type="Pfam" id="PF03432">
    <property type="entry name" value="Relaxase"/>
    <property type="match status" value="1"/>
</dbReference>
<evidence type="ECO:0000313" key="3">
    <source>
        <dbReference type="EMBL" id="XCH13811.1"/>
    </source>
</evidence>
<dbReference type="AlphaFoldDB" id="A0AAU8EXX6"/>
<reference evidence="3" key="1">
    <citation type="submission" date="2024-06" db="EMBL/GenBank/DDBJ databases">
        <title>Biodegradation of dimethachlon by Arthrobacter sp. K5: mechanistic insights and ecological implications.</title>
        <authorList>
            <person name="Hu S."/>
            <person name="Lu P."/>
        </authorList>
    </citation>
    <scope>NUCLEOTIDE SEQUENCE</scope>
    <source>
        <strain evidence="3">K5</strain>
        <plasmid evidence="3">unnamed</plasmid>
    </source>
</reference>
<feature type="compositionally biased region" description="Polar residues" evidence="1">
    <location>
        <begin position="529"/>
        <end position="538"/>
    </location>
</feature>
<dbReference type="InterPro" id="IPR005094">
    <property type="entry name" value="Endonuclease_MobA/VirD2"/>
</dbReference>
<geneLocation type="plasmid" evidence="3">
    <name>unnamed</name>
</geneLocation>
<gene>
    <name evidence="3" type="ORF">ABRP34_23470</name>
</gene>
<dbReference type="EMBL" id="CP159280">
    <property type="protein sequence ID" value="XCH13811.1"/>
    <property type="molecule type" value="Genomic_DNA"/>
</dbReference>
<sequence>MIPNITRGSRMAGLMVYLASTDADKTKNAHTDPHLVAGDAAIMAWYDDGVLDKDDAVAIAKHLDQPREAFGVEVRVKDMRWDPVKKERVFAGYKDAGVWHCSLSLRAEEGALTDQQWGDIANDFVNAMGFTEASGKAQCRWAAVNHGTSENGNHHIHIAVSLVREDGTKASTHGDYGRAQKTCRALEAKYGLEELSSVHASRGYDRAEKATAARDEREMHRASLARKVRASATASGSEAAFVRRARDTGLLVRPRYAKNTTDVIVGYSVAERPTPGERPIWFGGGTLASDLRLGQLRNEWADTPHAATEAAAEWNAAARNKRKANTRGPETAMPDPQLWVDYTRTATELAERLRAVPKDDHATWAKAARDTAGAFAAWSHRLEPTPGPLAATAAELSRTAQLRAPKDHSKPVPLPSITGAAMLFLAASGKDKTAAQAALMLQLVNTAFAIHEMHQQSGRTREAQRIRTVVTEQLKPFAATMPTPVTAGAPARTAAEHAPVQTAVPRPVELGLRGMAPIRPGSPVPSTPTPARTRQHTGPDSGPGIDR</sequence>
<organism evidence="3">
    <name type="scientific">Arthrobacter sp. K5</name>
    <dbReference type="NCBI Taxonomy" id="2839623"/>
    <lineage>
        <taxon>Bacteria</taxon>
        <taxon>Bacillati</taxon>
        <taxon>Actinomycetota</taxon>
        <taxon>Actinomycetes</taxon>
        <taxon>Micrococcales</taxon>
        <taxon>Micrococcaceae</taxon>
        <taxon>Arthrobacter</taxon>
    </lineage>
</organism>